<gene>
    <name evidence="5" type="ORF">TSUD_103010</name>
</gene>
<keyword evidence="6" id="KW-1185">Reference proteome</keyword>
<keyword evidence="4" id="KW-0732">Signal</keyword>
<dbReference type="PROSITE" id="PS00131">
    <property type="entry name" value="CARBOXYPEPT_SER_SER"/>
    <property type="match status" value="1"/>
</dbReference>
<evidence type="ECO:0000256" key="2">
    <source>
        <dbReference type="ARBA" id="ARBA00009431"/>
    </source>
</evidence>
<dbReference type="Gene3D" id="3.40.50.1820">
    <property type="entry name" value="alpha/beta hydrolase"/>
    <property type="match status" value="1"/>
</dbReference>
<dbReference type="PANTHER" id="PTHR11802">
    <property type="entry name" value="SERINE PROTEASE FAMILY S10 SERINE CARBOXYPEPTIDASE"/>
    <property type="match status" value="1"/>
</dbReference>
<name>A0A2Z6NTY2_TRISU</name>
<dbReference type="SUPFAM" id="SSF53474">
    <property type="entry name" value="alpha/beta-Hydrolases"/>
    <property type="match status" value="1"/>
</dbReference>
<organism evidence="5 6">
    <name type="scientific">Trifolium subterraneum</name>
    <name type="common">Subterranean clover</name>
    <dbReference type="NCBI Taxonomy" id="3900"/>
    <lineage>
        <taxon>Eukaryota</taxon>
        <taxon>Viridiplantae</taxon>
        <taxon>Streptophyta</taxon>
        <taxon>Embryophyta</taxon>
        <taxon>Tracheophyta</taxon>
        <taxon>Spermatophyta</taxon>
        <taxon>Magnoliopsida</taxon>
        <taxon>eudicotyledons</taxon>
        <taxon>Gunneridae</taxon>
        <taxon>Pentapetalae</taxon>
        <taxon>rosids</taxon>
        <taxon>fabids</taxon>
        <taxon>Fabales</taxon>
        <taxon>Fabaceae</taxon>
        <taxon>Papilionoideae</taxon>
        <taxon>50 kb inversion clade</taxon>
        <taxon>NPAAA clade</taxon>
        <taxon>Hologalegina</taxon>
        <taxon>IRL clade</taxon>
        <taxon>Trifolieae</taxon>
        <taxon>Trifolium</taxon>
    </lineage>
</organism>
<comment type="similarity">
    <text evidence="2 4">Belongs to the peptidase S10 family.</text>
</comment>
<keyword evidence="3" id="KW-0964">Secreted</keyword>
<dbReference type="OrthoDB" id="443318at2759"/>
<feature type="signal peptide" evidence="4">
    <location>
        <begin position="1"/>
        <end position="25"/>
    </location>
</feature>
<dbReference type="Pfam" id="PF00450">
    <property type="entry name" value="Peptidase_S10"/>
    <property type="match status" value="1"/>
</dbReference>
<proteinExistence type="inferred from homology"/>
<evidence type="ECO:0000256" key="4">
    <source>
        <dbReference type="RuleBase" id="RU361156"/>
    </source>
</evidence>
<evidence type="ECO:0000313" key="5">
    <source>
        <dbReference type="EMBL" id="GAU34979.1"/>
    </source>
</evidence>
<dbReference type="AlphaFoldDB" id="A0A2Z6NTY2"/>
<dbReference type="EC" id="3.4.16.-" evidence="4"/>
<reference evidence="6" key="1">
    <citation type="journal article" date="2017" name="Front. Plant Sci.">
        <title>Climate Clever Clovers: New Paradigm to Reduce the Environmental Footprint of Ruminants by Breeding Low Methanogenic Forages Utilizing Haplotype Variation.</title>
        <authorList>
            <person name="Kaur P."/>
            <person name="Appels R."/>
            <person name="Bayer P.E."/>
            <person name="Keeble-Gagnere G."/>
            <person name="Wang J."/>
            <person name="Hirakawa H."/>
            <person name="Shirasawa K."/>
            <person name="Vercoe P."/>
            <person name="Stefanova K."/>
            <person name="Durmic Z."/>
            <person name="Nichols P."/>
            <person name="Revell C."/>
            <person name="Isobe S.N."/>
            <person name="Edwards D."/>
            <person name="Erskine W."/>
        </authorList>
    </citation>
    <scope>NUCLEOTIDE SEQUENCE [LARGE SCALE GENOMIC DNA]</scope>
    <source>
        <strain evidence="6">cv. Daliak</strain>
    </source>
</reference>
<feature type="chain" id="PRO_5016192627" description="Carboxypeptidase" evidence="4">
    <location>
        <begin position="26"/>
        <end position="316"/>
    </location>
</feature>
<comment type="subcellular location">
    <subcellularLocation>
        <location evidence="1">Secreted</location>
    </subcellularLocation>
</comment>
<dbReference type="GO" id="GO:0004185">
    <property type="term" value="F:serine-type carboxypeptidase activity"/>
    <property type="evidence" value="ECO:0007669"/>
    <property type="project" value="UniProtKB-UniRule"/>
</dbReference>
<protein>
    <recommendedName>
        <fullName evidence="4">Carboxypeptidase</fullName>
        <ecNumber evidence="4">3.4.16.-</ecNumber>
    </recommendedName>
</protein>
<accession>A0A2Z6NTY2</accession>
<evidence type="ECO:0000256" key="3">
    <source>
        <dbReference type="ARBA" id="ARBA00022525"/>
    </source>
</evidence>
<dbReference type="PRINTS" id="PR00724">
    <property type="entry name" value="CRBOXYPTASEC"/>
</dbReference>
<dbReference type="GO" id="GO:0005576">
    <property type="term" value="C:extracellular region"/>
    <property type="evidence" value="ECO:0007669"/>
    <property type="project" value="UniProtKB-SubCell"/>
</dbReference>
<keyword evidence="4" id="KW-0378">Hydrolase</keyword>
<evidence type="ECO:0000313" key="6">
    <source>
        <dbReference type="Proteomes" id="UP000242715"/>
    </source>
</evidence>
<evidence type="ECO:0000256" key="1">
    <source>
        <dbReference type="ARBA" id="ARBA00004613"/>
    </source>
</evidence>
<dbReference type="InterPro" id="IPR018202">
    <property type="entry name" value="Ser_caboxypep_ser_AS"/>
</dbReference>
<sequence length="316" mass="35311">MVKLYVFLATLICIGILFHDGKVGALSSKDGSEEWGYVQVRPQAHMFWWHYRSPYRVKNSSEPWPIILWLQGGPGASGVGGGNFEEIGPLDMNLKPRNFTWLRKADLLFVENPVGVGFSFVEDSTLLVKTDEEAATDLTTLLIKVFNNDPILQKCNLFIFGESYGGKFAATLGLSAYKAIKKGTLKTTLGGVVLGDSWISPEDYVFSWAPLLKDMSRIHENGLQKSNILAEKIKQQLEAGESSNAFDTWKQLEDVISNSSNYVSFTSFLTDDGRNFNEISMRRYSKYSTVGKDADDIDILNGVIKKKLKIIPQNLT</sequence>
<dbReference type="GO" id="GO:0006508">
    <property type="term" value="P:proteolysis"/>
    <property type="evidence" value="ECO:0007669"/>
    <property type="project" value="UniProtKB-KW"/>
</dbReference>
<keyword evidence="4" id="KW-0121">Carboxypeptidase</keyword>
<dbReference type="Proteomes" id="UP000242715">
    <property type="component" value="Unassembled WGS sequence"/>
</dbReference>
<dbReference type="InterPro" id="IPR029058">
    <property type="entry name" value="AB_hydrolase_fold"/>
</dbReference>
<keyword evidence="4" id="KW-0645">Protease</keyword>
<dbReference type="InterPro" id="IPR001563">
    <property type="entry name" value="Peptidase_S10"/>
</dbReference>
<dbReference type="EMBL" id="DF973573">
    <property type="protein sequence ID" value="GAU34979.1"/>
    <property type="molecule type" value="Genomic_DNA"/>
</dbReference>
<dbReference type="PANTHER" id="PTHR11802:SF320">
    <property type="entry name" value="CARBOXYPEPTIDASE"/>
    <property type="match status" value="1"/>
</dbReference>